<dbReference type="InterPro" id="IPR029062">
    <property type="entry name" value="Class_I_gatase-like"/>
</dbReference>
<comment type="caution">
    <text evidence="4">The sequence shown here is derived from an EMBL/GenBank/DDBJ whole genome shotgun (WGS) entry which is preliminary data.</text>
</comment>
<dbReference type="SUPFAM" id="SSF46689">
    <property type="entry name" value="Homeodomain-like"/>
    <property type="match status" value="2"/>
</dbReference>
<dbReference type="GO" id="GO:0003700">
    <property type="term" value="F:DNA-binding transcription factor activity"/>
    <property type="evidence" value="ECO:0007669"/>
    <property type="project" value="InterPro"/>
</dbReference>
<dbReference type="InterPro" id="IPR002818">
    <property type="entry name" value="DJ-1/PfpI"/>
</dbReference>
<dbReference type="EMBL" id="BNJK01000001">
    <property type="protein sequence ID" value="GHO94545.1"/>
    <property type="molecule type" value="Genomic_DNA"/>
</dbReference>
<dbReference type="InterPro" id="IPR009057">
    <property type="entry name" value="Homeodomain-like_sf"/>
</dbReference>
<keyword evidence="2" id="KW-0804">Transcription</keyword>
<evidence type="ECO:0000313" key="4">
    <source>
        <dbReference type="EMBL" id="GHO94545.1"/>
    </source>
</evidence>
<protein>
    <submittedName>
        <fullName evidence="4">AraC family transcriptional regulator</fullName>
    </submittedName>
</protein>
<dbReference type="InterPro" id="IPR018060">
    <property type="entry name" value="HTH_AraC"/>
</dbReference>
<evidence type="ECO:0000259" key="3">
    <source>
        <dbReference type="PROSITE" id="PS01124"/>
    </source>
</evidence>
<dbReference type="CDD" id="cd03137">
    <property type="entry name" value="GATase1_AraC_1"/>
    <property type="match status" value="1"/>
</dbReference>
<dbReference type="Gene3D" id="1.10.10.60">
    <property type="entry name" value="Homeodomain-like"/>
    <property type="match status" value="2"/>
</dbReference>
<accession>A0A8J3IPH6</accession>
<evidence type="ECO:0000256" key="2">
    <source>
        <dbReference type="ARBA" id="ARBA00023163"/>
    </source>
</evidence>
<dbReference type="RefSeq" id="WP_220205273.1">
    <property type="nucleotide sequence ID" value="NZ_BNJK01000001.1"/>
</dbReference>
<evidence type="ECO:0000313" key="5">
    <source>
        <dbReference type="Proteomes" id="UP000597444"/>
    </source>
</evidence>
<dbReference type="PANTHER" id="PTHR43130">
    <property type="entry name" value="ARAC-FAMILY TRANSCRIPTIONAL REGULATOR"/>
    <property type="match status" value="1"/>
</dbReference>
<dbReference type="Pfam" id="PF12833">
    <property type="entry name" value="HTH_18"/>
    <property type="match status" value="1"/>
</dbReference>
<proteinExistence type="predicted"/>
<sequence length="350" mass="38489">MSQLFPSIGPEDVEQRTRNVVFFLLPNINLLDLAGPSQVFDTAARLGAPYRLAFCSTRSTQTAIQGLVLAQLAPLPSVTANDLVMIPGISGVDVLSRAHPLLDEETREWLCAAYAAGALIASVCTGAFALGEAGLLDGRRCTTHWLVESVLQERNPRAQVQGAVLFVHDRGITTSAGVASGIDMALSLLERQLGPIFAAQVARMMVVYMRRNGTHSQSSVYLDYRTHLHSEVHRAQDHLVQHVAECVSLKELAEVAGVSTRSLNRVFKEATGLTPVQYHQQLRLELAATLLSNLELTIEEVATKCGFEDVRHFRRLWLRQFGMPPSASRLTQCPNMPPESRRWLSELASV</sequence>
<dbReference type="AlphaFoldDB" id="A0A8J3IPH6"/>
<dbReference type="SMART" id="SM00342">
    <property type="entry name" value="HTH_ARAC"/>
    <property type="match status" value="1"/>
</dbReference>
<reference evidence="4" key="1">
    <citation type="submission" date="2020-10" db="EMBL/GenBank/DDBJ databases">
        <title>Taxonomic study of unclassified bacteria belonging to the class Ktedonobacteria.</title>
        <authorList>
            <person name="Yabe S."/>
            <person name="Wang C.M."/>
            <person name="Zheng Y."/>
            <person name="Sakai Y."/>
            <person name="Cavaletti L."/>
            <person name="Monciardini P."/>
            <person name="Donadio S."/>
        </authorList>
    </citation>
    <scope>NUCLEOTIDE SEQUENCE</scope>
    <source>
        <strain evidence="4">ID150040</strain>
    </source>
</reference>
<keyword evidence="1" id="KW-0805">Transcription regulation</keyword>
<gene>
    <name evidence="4" type="ORF">KSF_045930</name>
</gene>
<dbReference type="Gene3D" id="3.40.50.880">
    <property type="match status" value="1"/>
</dbReference>
<name>A0A8J3IPH6_9CHLR</name>
<dbReference type="Pfam" id="PF01965">
    <property type="entry name" value="DJ-1_PfpI"/>
    <property type="match status" value="1"/>
</dbReference>
<feature type="domain" description="HTH araC/xylS-type" evidence="3">
    <location>
        <begin position="233"/>
        <end position="331"/>
    </location>
</feature>
<dbReference type="SUPFAM" id="SSF52317">
    <property type="entry name" value="Class I glutamine amidotransferase-like"/>
    <property type="match status" value="1"/>
</dbReference>
<dbReference type="InterPro" id="IPR052158">
    <property type="entry name" value="INH-QAR"/>
</dbReference>
<dbReference type="Proteomes" id="UP000597444">
    <property type="component" value="Unassembled WGS sequence"/>
</dbReference>
<evidence type="ECO:0000256" key="1">
    <source>
        <dbReference type="ARBA" id="ARBA00023015"/>
    </source>
</evidence>
<organism evidence="4 5">
    <name type="scientific">Reticulibacter mediterranei</name>
    <dbReference type="NCBI Taxonomy" id="2778369"/>
    <lineage>
        <taxon>Bacteria</taxon>
        <taxon>Bacillati</taxon>
        <taxon>Chloroflexota</taxon>
        <taxon>Ktedonobacteria</taxon>
        <taxon>Ktedonobacterales</taxon>
        <taxon>Reticulibacteraceae</taxon>
        <taxon>Reticulibacter</taxon>
    </lineage>
</organism>
<keyword evidence="5" id="KW-1185">Reference proteome</keyword>
<dbReference type="GO" id="GO:0043565">
    <property type="term" value="F:sequence-specific DNA binding"/>
    <property type="evidence" value="ECO:0007669"/>
    <property type="project" value="InterPro"/>
</dbReference>
<dbReference type="PANTHER" id="PTHR43130:SF3">
    <property type="entry name" value="HTH-TYPE TRANSCRIPTIONAL REGULATOR RV1931C"/>
    <property type="match status" value="1"/>
</dbReference>
<dbReference type="PROSITE" id="PS01124">
    <property type="entry name" value="HTH_ARAC_FAMILY_2"/>
    <property type="match status" value="1"/>
</dbReference>